<feature type="transmembrane region" description="Helical" evidence="10">
    <location>
        <begin position="72"/>
        <end position="97"/>
    </location>
</feature>
<dbReference type="InterPro" id="IPR017452">
    <property type="entry name" value="GPCR_Rhodpsn_7TM"/>
</dbReference>
<keyword evidence="3 10" id="KW-0812">Transmembrane</keyword>
<keyword evidence="9 10" id="KW-0807">Transducer</keyword>
<evidence type="ECO:0000256" key="10">
    <source>
        <dbReference type="RuleBase" id="RU046427"/>
    </source>
</evidence>
<evidence type="ECO:0000259" key="12">
    <source>
        <dbReference type="PROSITE" id="PS50262"/>
    </source>
</evidence>
<feature type="transmembrane region" description="Helical" evidence="10">
    <location>
        <begin position="293"/>
        <end position="315"/>
    </location>
</feature>
<dbReference type="PRINTS" id="PR00896">
    <property type="entry name" value="VASOPRESSINR"/>
</dbReference>
<evidence type="ECO:0000256" key="4">
    <source>
        <dbReference type="ARBA" id="ARBA00022989"/>
    </source>
</evidence>
<evidence type="ECO:0000256" key="2">
    <source>
        <dbReference type="ARBA" id="ARBA00022475"/>
    </source>
</evidence>
<comment type="caution">
    <text evidence="13">The sequence shown here is derived from an EMBL/GenBank/DDBJ whole genome shotgun (WGS) entry which is preliminary data.</text>
</comment>
<keyword evidence="14" id="KW-1185">Reference proteome</keyword>
<feature type="region of interest" description="Disordered" evidence="11">
    <location>
        <begin position="344"/>
        <end position="377"/>
    </location>
</feature>
<dbReference type="EMBL" id="JAZDUA010000111">
    <property type="protein sequence ID" value="KAK7867736.1"/>
    <property type="molecule type" value="Genomic_DNA"/>
</dbReference>
<evidence type="ECO:0000256" key="11">
    <source>
        <dbReference type="SAM" id="MobiDB-lite"/>
    </source>
</evidence>
<dbReference type="InterPro" id="IPR001817">
    <property type="entry name" value="Vasoprsn_rcpt"/>
</dbReference>
<comment type="subcellular location">
    <subcellularLocation>
        <location evidence="1 10">Cell membrane</location>
        <topology evidence="1 10">Multi-pass membrane protein</topology>
    </subcellularLocation>
</comment>
<keyword evidence="5 10" id="KW-0297">G-protein coupled receptor</keyword>
<dbReference type="PANTHER" id="PTHR24241">
    <property type="entry name" value="NEUROPEPTIDE RECEPTOR-RELATED G-PROTEIN COUPLED RECEPTOR"/>
    <property type="match status" value="1"/>
</dbReference>
<dbReference type="GO" id="GO:0032870">
    <property type="term" value="P:cellular response to hormone stimulus"/>
    <property type="evidence" value="ECO:0007669"/>
    <property type="project" value="TreeGrafter"/>
</dbReference>
<evidence type="ECO:0000256" key="5">
    <source>
        <dbReference type="ARBA" id="ARBA00023040"/>
    </source>
</evidence>
<name>A0AAN9Z832_9ORTH</name>
<reference evidence="13 14" key="1">
    <citation type="submission" date="2024-03" db="EMBL/GenBank/DDBJ databases">
        <title>The genome assembly and annotation of the cricket Gryllus longicercus Weissman &amp; Gray.</title>
        <authorList>
            <person name="Szrajer S."/>
            <person name="Gray D."/>
            <person name="Ylla G."/>
        </authorList>
    </citation>
    <scope>NUCLEOTIDE SEQUENCE [LARGE SCALE GENOMIC DNA]</scope>
    <source>
        <strain evidence="13">DAG 2021-001</strain>
        <tissue evidence="13">Whole body minus gut</tissue>
    </source>
</reference>
<evidence type="ECO:0000256" key="8">
    <source>
        <dbReference type="ARBA" id="ARBA00023180"/>
    </source>
</evidence>
<evidence type="ECO:0000256" key="1">
    <source>
        <dbReference type="ARBA" id="ARBA00004651"/>
    </source>
</evidence>
<comment type="similarity">
    <text evidence="10">Belongs to the G-protein coupled receptor 1 family. Vasopressin/oxytocin receptor subfamily.</text>
</comment>
<keyword evidence="8 10" id="KW-0325">Glycoprotein</keyword>
<dbReference type="InterPro" id="IPR000276">
    <property type="entry name" value="GPCR_Rhodpsn"/>
</dbReference>
<accession>A0AAN9Z832</accession>
<keyword evidence="7 10" id="KW-0675">Receptor</keyword>
<dbReference type="PROSITE" id="PS50262">
    <property type="entry name" value="G_PROTEIN_RECEP_F1_2"/>
    <property type="match status" value="1"/>
</dbReference>
<keyword evidence="2" id="KW-1003">Cell membrane</keyword>
<protein>
    <recommendedName>
        <fullName evidence="12">G-protein coupled receptors family 1 profile domain-containing protein</fullName>
    </recommendedName>
</protein>
<dbReference type="Proteomes" id="UP001378592">
    <property type="component" value="Unassembled WGS sequence"/>
</dbReference>
<evidence type="ECO:0000256" key="9">
    <source>
        <dbReference type="ARBA" id="ARBA00023224"/>
    </source>
</evidence>
<feature type="transmembrane region" description="Helical" evidence="10">
    <location>
        <begin position="151"/>
        <end position="173"/>
    </location>
</feature>
<evidence type="ECO:0000256" key="7">
    <source>
        <dbReference type="ARBA" id="ARBA00023170"/>
    </source>
</evidence>
<dbReference type="PRINTS" id="PR00237">
    <property type="entry name" value="GPCRRHODOPSN"/>
</dbReference>
<feature type="compositionally biased region" description="Polar residues" evidence="11">
    <location>
        <begin position="347"/>
        <end position="363"/>
    </location>
</feature>
<gene>
    <name evidence="13" type="ORF">R5R35_002242</name>
</gene>
<dbReference type="GO" id="GO:0097003">
    <property type="term" value="F:adipokinetic hormone receptor activity"/>
    <property type="evidence" value="ECO:0007669"/>
    <property type="project" value="TreeGrafter"/>
</dbReference>
<feature type="transmembrane region" description="Helical" evidence="10">
    <location>
        <begin position="198"/>
        <end position="223"/>
    </location>
</feature>
<organism evidence="13 14">
    <name type="scientific">Gryllus longicercus</name>
    <dbReference type="NCBI Taxonomy" id="2509291"/>
    <lineage>
        <taxon>Eukaryota</taxon>
        <taxon>Metazoa</taxon>
        <taxon>Ecdysozoa</taxon>
        <taxon>Arthropoda</taxon>
        <taxon>Hexapoda</taxon>
        <taxon>Insecta</taxon>
        <taxon>Pterygota</taxon>
        <taxon>Neoptera</taxon>
        <taxon>Polyneoptera</taxon>
        <taxon>Orthoptera</taxon>
        <taxon>Ensifera</taxon>
        <taxon>Gryllidea</taxon>
        <taxon>Grylloidea</taxon>
        <taxon>Gryllidae</taxon>
        <taxon>Gryllinae</taxon>
        <taxon>Gryllus</taxon>
    </lineage>
</organism>
<dbReference type="PANTHER" id="PTHR24241:SF59">
    <property type="entry name" value="ADIPOKINETIC HORMONE RECEPTOR, ISOFORM C"/>
    <property type="match status" value="1"/>
</dbReference>
<dbReference type="AlphaFoldDB" id="A0AAN9Z832"/>
<feature type="transmembrane region" description="Helical" evidence="10">
    <location>
        <begin position="259"/>
        <end position="281"/>
    </location>
</feature>
<evidence type="ECO:0000256" key="6">
    <source>
        <dbReference type="ARBA" id="ARBA00023136"/>
    </source>
</evidence>
<keyword evidence="6 10" id="KW-0472">Membrane</keyword>
<feature type="transmembrane region" description="Helical" evidence="10">
    <location>
        <begin position="34"/>
        <end position="60"/>
    </location>
</feature>
<evidence type="ECO:0000313" key="14">
    <source>
        <dbReference type="Proteomes" id="UP001378592"/>
    </source>
</evidence>
<proteinExistence type="inferred from homology"/>
<dbReference type="SUPFAM" id="SSF81321">
    <property type="entry name" value="Family A G protein-coupled receptor-like"/>
    <property type="match status" value="1"/>
</dbReference>
<sequence>MEASAAPPMWVLPSNASDGDLQLPRDMTFNSGHVVSIACYSALMVASAAGNLTVLTIILRQRGRARSRVNHMLMHLAIADLLVTFLMMPLQIAWAATVSWRAGDLLCRLMAVCRVFGLFLSSFVLVCISMDRYFAILRPMSLSQVDRRGRIMLTAAWVMSFLCSMPQAMVFSVQSHPTVTWYEQCITWGVLTSHRAEVLYAIFSSSFMYGIPLLIIIFAYGSIVAEIFRRSRRTGDDVFRRSGLGFLGRAKTRSLKMTLVIVLVFFMCWTPYNIMSVWYWFDRESAERVDERIRSGLFIFACTNSCMNPIVYGVFNVRRRDSAARGTGGGGVAGRCEVRGRGRRRTFSSSEYPESSRCNSQPFSARPRSSAPEQLQQVAKWRNEKNTQLFQLATNGWDRNGKSSFENIELT</sequence>
<feature type="domain" description="G-protein coupled receptors family 1 profile" evidence="12">
    <location>
        <begin position="50"/>
        <end position="312"/>
    </location>
</feature>
<keyword evidence="4 10" id="KW-1133">Transmembrane helix</keyword>
<dbReference type="GO" id="GO:0005000">
    <property type="term" value="F:vasopressin receptor activity"/>
    <property type="evidence" value="ECO:0007669"/>
    <property type="project" value="InterPro"/>
</dbReference>
<dbReference type="PROSITE" id="PS00237">
    <property type="entry name" value="G_PROTEIN_RECEP_F1_1"/>
    <property type="match status" value="1"/>
</dbReference>
<evidence type="ECO:0000313" key="13">
    <source>
        <dbReference type="EMBL" id="KAK7867736.1"/>
    </source>
</evidence>
<evidence type="ECO:0000256" key="3">
    <source>
        <dbReference type="ARBA" id="ARBA00022692"/>
    </source>
</evidence>
<feature type="transmembrane region" description="Helical" evidence="10">
    <location>
        <begin position="109"/>
        <end position="130"/>
    </location>
</feature>
<dbReference type="Pfam" id="PF00001">
    <property type="entry name" value="7tm_1"/>
    <property type="match status" value="1"/>
</dbReference>
<dbReference type="GO" id="GO:0005886">
    <property type="term" value="C:plasma membrane"/>
    <property type="evidence" value="ECO:0007669"/>
    <property type="project" value="UniProtKB-SubCell"/>
</dbReference>
<dbReference type="Gene3D" id="1.20.1070.10">
    <property type="entry name" value="Rhodopsin 7-helix transmembrane proteins"/>
    <property type="match status" value="1"/>
</dbReference>
<dbReference type="CDD" id="cd15382">
    <property type="entry name" value="7tmA_AKHR"/>
    <property type="match status" value="1"/>
</dbReference>
<dbReference type="GO" id="GO:0042277">
    <property type="term" value="F:peptide binding"/>
    <property type="evidence" value="ECO:0007669"/>
    <property type="project" value="TreeGrafter"/>
</dbReference>